<evidence type="ECO:0008006" key="3">
    <source>
        <dbReference type="Google" id="ProtNLM"/>
    </source>
</evidence>
<sequence>MRTRFVVGLMLALHVSLGATVYEKECVGCHQDLDVGIDKFFYRYVLVFSSEVSVKAALKDYLMHPMKEKTLLPEGLVEKYGIKAPWTLGEAALEEAIDTYWETYTFMGRLK</sequence>
<reference evidence="2" key="1">
    <citation type="submission" date="2021-02" db="EMBL/GenBank/DDBJ databases">
        <title>Sulfurospirillum tamanensis sp. nov.</title>
        <authorList>
            <person name="Merkel A.Y."/>
        </authorList>
    </citation>
    <scope>NUCLEOTIDE SEQUENCE [LARGE SCALE GENOMIC DNA]</scope>
    <source>
        <strain evidence="2">T05b</strain>
    </source>
</reference>
<gene>
    <name evidence="1" type="ORF">JWV37_08910</name>
</gene>
<comment type="caution">
    <text evidence="1">The sequence shown here is derived from an EMBL/GenBank/DDBJ whole genome shotgun (WGS) entry which is preliminary data.</text>
</comment>
<protein>
    <recommendedName>
        <fullName evidence="3">Cytochrome c domain-containing protein</fullName>
    </recommendedName>
</protein>
<evidence type="ECO:0000313" key="1">
    <source>
        <dbReference type="EMBL" id="MBN2964901.1"/>
    </source>
</evidence>
<dbReference type="EMBL" id="JAFHKK010000019">
    <property type="protein sequence ID" value="MBN2964901.1"/>
    <property type="molecule type" value="Genomic_DNA"/>
</dbReference>
<name>A0ABS2WTA8_9BACT</name>
<dbReference type="Proteomes" id="UP000703590">
    <property type="component" value="Unassembled WGS sequence"/>
</dbReference>
<keyword evidence="2" id="KW-1185">Reference proteome</keyword>
<evidence type="ECO:0000313" key="2">
    <source>
        <dbReference type="Proteomes" id="UP000703590"/>
    </source>
</evidence>
<reference evidence="1 2" key="3">
    <citation type="submission" date="2021-02" db="EMBL/GenBank/DDBJ databases">
        <authorList>
            <person name="Merkel A.Y."/>
        </authorList>
    </citation>
    <scope>NUCLEOTIDE SEQUENCE [LARGE SCALE GENOMIC DNA]</scope>
    <source>
        <strain evidence="1 2">T05b</strain>
    </source>
</reference>
<reference evidence="1 2" key="2">
    <citation type="submission" date="2021-02" db="EMBL/GenBank/DDBJ databases">
        <title>Sulfurospirillum tamanensis sp. nov.</title>
        <authorList>
            <person name="Frolova A."/>
            <person name="Merkel A."/>
            <person name="Slobodkin A."/>
        </authorList>
    </citation>
    <scope>NUCLEOTIDE SEQUENCE [LARGE SCALE GENOMIC DNA]</scope>
    <source>
        <strain evidence="1 2">T05b</strain>
    </source>
</reference>
<organism evidence="1 2">
    <name type="scientific">Sulfurospirillum tamanense</name>
    <dbReference type="NCBI Taxonomy" id="2813362"/>
    <lineage>
        <taxon>Bacteria</taxon>
        <taxon>Pseudomonadati</taxon>
        <taxon>Campylobacterota</taxon>
        <taxon>Epsilonproteobacteria</taxon>
        <taxon>Campylobacterales</taxon>
        <taxon>Sulfurospirillaceae</taxon>
        <taxon>Sulfurospirillum</taxon>
    </lineage>
</organism>
<proteinExistence type="predicted"/>
<accession>A0ABS2WTA8</accession>
<dbReference type="RefSeq" id="WP_205459450.1">
    <property type="nucleotide sequence ID" value="NZ_JAFHKK010000019.1"/>
</dbReference>